<dbReference type="RefSeq" id="WP_231440255.1">
    <property type="nucleotide sequence ID" value="NZ_JAJOMB010000004.1"/>
</dbReference>
<evidence type="ECO:0000313" key="10">
    <source>
        <dbReference type="Proteomes" id="UP001138997"/>
    </source>
</evidence>
<feature type="transmembrane region" description="Helical" evidence="7">
    <location>
        <begin position="281"/>
        <end position="299"/>
    </location>
</feature>
<dbReference type="InterPro" id="IPR020846">
    <property type="entry name" value="MFS_dom"/>
</dbReference>
<evidence type="ECO:0000256" key="6">
    <source>
        <dbReference type="ARBA" id="ARBA00023136"/>
    </source>
</evidence>
<feature type="transmembrane region" description="Helical" evidence="7">
    <location>
        <begin position="40"/>
        <end position="63"/>
    </location>
</feature>
<feature type="transmembrane region" description="Helical" evidence="7">
    <location>
        <begin position="338"/>
        <end position="366"/>
    </location>
</feature>
<proteinExistence type="predicted"/>
<feature type="transmembrane region" description="Helical" evidence="7">
    <location>
        <begin position="75"/>
        <end position="95"/>
    </location>
</feature>
<dbReference type="EMBL" id="JAJOMB010000004">
    <property type="protein sequence ID" value="MCD5311076.1"/>
    <property type="molecule type" value="Genomic_DNA"/>
</dbReference>
<keyword evidence="5 7" id="KW-1133">Transmembrane helix</keyword>
<dbReference type="AlphaFoldDB" id="A0A9X1ND57"/>
<comment type="caution">
    <text evidence="9">The sequence shown here is derived from an EMBL/GenBank/DDBJ whole genome shotgun (WGS) entry which is preliminary data.</text>
</comment>
<keyword evidence="6 7" id="KW-0472">Membrane</keyword>
<evidence type="ECO:0000256" key="4">
    <source>
        <dbReference type="ARBA" id="ARBA00022692"/>
    </source>
</evidence>
<feature type="transmembrane region" description="Helical" evidence="7">
    <location>
        <begin position="372"/>
        <end position="393"/>
    </location>
</feature>
<evidence type="ECO:0000256" key="1">
    <source>
        <dbReference type="ARBA" id="ARBA00004651"/>
    </source>
</evidence>
<gene>
    <name evidence="9" type="ORF">LR394_09225</name>
</gene>
<comment type="subcellular location">
    <subcellularLocation>
        <location evidence="1">Cell membrane</location>
        <topology evidence="1">Multi-pass membrane protein</topology>
    </subcellularLocation>
</comment>
<keyword evidence="4 7" id="KW-0812">Transmembrane</keyword>
<evidence type="ECO:0000256" key="2">
    <source>
        <dbReference type="ARBA" id="ARBA00022448"/>
    </source>
</evidence>
<evidence type="ECO:0000256" key="5">
    <source>
        <dbReference type="ARBA" id="ARBA00022989"/>
    </source>
</evidence>
<dbReference type="Proteomes" id="UP001138997">
    <property type="component" value="Unassembled WGS sequence"/>
</dbReference>
<keyword evidence="2" id="KW-0813">Transport</keyword>
<organism evidence="9 10">
    <name type="scientific">Kineosporia babensis</name>
    <dbReference type="NCBI Taxonomy" id="499548"/>
    <lineage>
        <taxon>Bacteria</taxon>
        <taxon>Bacillati</taxon>
        <taxon>Actinomycetota</taxon>
        <taxon>Actinomycetes</taxon>
        <taxon>Kineosporiales</taxon>
        <taxon>Kineosporiaceae</taxon>
        <taxon>Kineosporia</taxon>
    </lineage>
</organism>
<feature type="transmembrane region" description="Helical" evidence="7">
    <location>
        <begin position="305"/>
        <end position="326"/>
    </location>
</feature>
<dbReference type="Gene3D" id="1.20.1250.20">
    <property type="entry name" value="MFS general substrate transporter like domains"/>
    <property type="match status" value="1"/>
</dbReference>
<dbReference type="Pfam" id="PF05977">
    <property type="entry name" value="MFS_3"/>
    <property type="match status" value="1"/>
</dbReference>
<dbReference type="GO" id="GO:0022857">
    <property type="term" value="F:transmembrane transporter activity"/>
    <property type="evidence" value="ECO:0007669"/>
    <property type="project" value="InterPro"/>
</dbReference>
<evidence type="ECO:0000313" key="9">
    <source>
        <dbReference type="EMBL" id="MCD5311076.1"/>
    </source>
</evidence>
<protein>
    <submittedName>
        <fullName evidence="9">MFS transporter</fullName>
    </submittedName>
</protein>
<reference evidence="9" key="1">
    <citation type="submission" date="2021-11" db="EMBL/GenBank/DDBJ databases">
        <title>Streptomyces corallinus and Kineosporia corallina sp. nov., two new coral-derived marine actinobacteria.</title>
        <authorList>
            <person name="Buangrab K."/>
            <person name="Sutthacheep M."/>
            <person name="Yeemin T."/>
            <person name="Harunari E."/>
            <person name="Igarashi Y."/>
            <person name="Sripreechasak P."/>
            <person name="Kanchanasin P."/>
            <person name="Tanasupawat S."/>
            <person name="Phongsopitanun W."/>
        </authorList>
    </citation>
    <scope>NUCLEOTIDE SEQUENCE</scope>
    <source>
        <strain evidence="9">JCM 31032</strain>
    </source>
</reference>
<feature type="transmembrane region" description="Helical" evidence="7">
    <location>
        <begin position="12"/>
        <end position="34"/>
    </location>
</feature>
<evidence type="ECO:0000256" key="7">
    <source>
        <dbReference type="SAM" id="Phobius"/>
    </source>
</evidence>
<feature type="domain" description="Major facilitator superfamily (MFS) profile" evidence="8">
    <location>
        <begin position="214"/>
        <end position="403"/>
    </location>
</feature>
<dbReference type="PANTHER" id="PTHR23513:SF6">
    <property type="entry name" value="MAJOR FACILITATOR SUPERFAMILY ASSOCIATED DOMAIN-CONTAINING PROTEIN"/>
    <property type="match status" value="1"/>
</dbReference>
<evidence type="ECO:0000259" key="8">
    <source>
        <dbReference type="PROSITE" id="PS50850"/>
    </source>
</evidence>
<accession>A0A9X1ND57</accession>
<dbReference type="GO" id="GO:0005886">
    <property type="term" value="C:plasma membrane"/>
    <property type="evidence" value="ECO:0007669"/>
    <property type="project" value="UniProtKB-SubCell"/>
</dbReference>
<dbReference type="InterPro" id="IPR010290">
    <property type="entry name" value="TM_effector"/>
</dbReference>
<keyword evidence="3" id="KW-1003">Cell membrane</keyword>
<sequence>MSSLTRHRRFRLVWTGSTAETLGLTVATVALPLAATEAGASAAVVALLAAAAAAPALLFGLAGGWLVDHVPPRRVILTCDAVTALTLLTVALAAWTQALSMVHLVLAAFVVGTSALLLSLAYRTVLPSIVPSAQLPDATARMQATEWTARAGGPGIAGLVMQLAGAAGGAVFAAVTALSSLITMAATGPAKLAAPRERPRGILAGARLVLRDPLLRAVTITTALAAFARALTQSVQVVFLVREVGLTAATAGVLLSALGLGGVLGALVTPLLTRRFGTAQGLLVLQAGTAPFALLVPLTGSGPGIALFAVGSLAVGIGLVGSNVITAGWRLTYCQPEILGRVTAAVMTLVNGAAPLGALAGAALAASFGVRPALWAGAVGLSLAALALLLGPVRGVRDLPRRD</sequence>
<feature type="transmembrane region" description="Helical" evidence="7">
    <location>
        <begin position="244"/>
        <end position="269"/>
    </location>
</feature>
<feature type="transmembrane region" description="Helical" evidence="7">
    <location>
        <begin position="101"/>
        <end position="126"/>
    </location>
</feature>
<keyword evidence="10" id="KW-1185">Reference proteome</keyword>
<name>A0A9X1ND57_9ACTN</name>
<dbReference type="InterPro" id="IPR036259">
    <property type="entry name" value="MFS_trans_sf"/>
</dbReference>
<dbReference type="PANTHER" id="PTHR23513">
    <property type="entry name" value="INTEGRAL MEMBRANE EFFLUX PROTEIN-RELATED"/>
    <property type="match status" value="1"/>
</dbReference>
<evidence type="ECO:0000256" key="3">
    <source>
        <dbReference type="ARBA" id="ARBA00022475"/>
    </source>
</evidence>
<dbReference type="SUPFAM" id="SSF103473">
    <property type="entry name" value="MFS general substrate transporter"/>
    <property type="match status" value="1"/>
</dbReference>
<dbReference type="PROSITE" id="PS50850">
    <property type="entry name" value="MFS"/>
    <property type="match status" value="1"/>
</dbReference>